<dbReference type="Gene3D" id="3.30.920.30">
    <property type="entry name" value="Hypothetical protein"/>
    <property type="match status" value="1"/>
</dbReference>
<dbReference type="InterPro" id="IPR038570">
    <property type="entry name" value="HicA_sf"/>
</dbReference>
<gene>
    <name evidence="8" type="ORF">QU665_07535</name>
</gene>
<dbReference type="GO" id="GO:0004519">
    <property type="term" value="F:endonuclease activity"/>
    <property type="evidence" value="ECO:0007669"/>
    <property type="project" value="UniProtKB-KW"/>
</dbReference>
<reference evidence="8 9" key="1">
    <citation type="submission" date="2023-06" db="EMBL/GenBank/DDBJ databases">
        <title>Actinomyces orist ORNL 0101 HMT-893 genome.</title>
        <authorList>
            <person name="Johnston C.D."/>
            <person name="Chen T."/>
            <person name="Dewhirst F.E."/>
        </authorList>
    </citation>
    <scope>NUCLEOTIDE SEQUENCE [LARGE SCALE GENOMIC DNA]</scope>
    <source>
        <strain evidence="8 9">ORNL 0101</strain>
    </source>
</reference>
<dbReference type="Proteomes" id="UP001289581">
    <property type="component" value="Unassembled WGS sequence"/>
</dbReference>
<dbReference type="GO" id="GO:0016787">
    <property type="term" value="F:hydrolase activity"/>
    <property type="evidence" value="ECO:0007669"/>
    <property type="project" value="UniProtKB-KW"/>
</dbReference>
<dbReference type="InterPro" id="IPR012933">
    <property type="entry name" value="HicA_mRNA_interferase"/>
</dbReference>
<name>A0AAW9KJU3_9ACTO</name>
<evidence type="ECO:0000256" key="2">
    <source>
        <dbReference type="ARBA" id="ARBA00022649"/>
    </source>
</evidence>
<comment type="caution">
    <text evidence="8">The sequence shown here is derived from an EMBL/GenBank/DDBJ whole genome shotgun (WGS) entry which is preliminary data.</text>
</comment>
<organism evidence="8 9">
    <name type="scientific">Actinomyces oris</name>
    <dbReference type="NCBI Taxonomy" id="544580"/>
    <lineage>
        <taxon>Bacteria</taxon>
        <taxon>Bacillati</taxon>
        <taxon>Actinomycetota</taxon>
        <taxon>Actinomycetes</taxon>
        <taxon>Actinomycetales</taxon>
        <taxon>Actinomycetaceae</taxon>
        <taxon>Actinomyces</taxon>
    </lineage>
</organism>
<dbReference type="EMBL" id="JAXBCZ010000001">
    <property type="protein sequence ID" value="MEA1304917.1"/>
    <property type="molecule type" value="Genomic_DNA"/>
</dbReference>
<evidence type="ECO:0000256" key="5">
    <source>
        <dbReference type="ARBA" id="ARBA00022801"/>
    </source>
</evidence>
<evidence type="ECO:0000256" key="6">
    <source>
        <dbReference type="ARBA" id="ARBA00022884"/>
    </source>
</evidence>
<dbReference type="RefSeq" id="WP_256696923.1">
    <property type="nucleotide sequence ID" value="NZ_JAXBCZ010000001.1"/>
</dbReference>
<keyword evidence="6" id="KW-0694">RNA-binding</keyword>
<protein>
    <submittedName>
        <fullName evidence="8">Type II toxin-antitoxin system HicA family toxin</fullName>
    </submittedName>
</protein>
<evidence type="ECO:0000256" key="3">
    <source>
        <dbReference type="ARBA" id="ARBA00022722"/>
    </source>
</evidence>
<evidence type="ECO:0000256" key="1">
    <source>
        <dbReference type="ARBA" id="ARBA00006620"/>
    </source>
</evidence>
<keyword evidence="7" id="KW-0346">Stress response</keyword>
<dbReference type="AlphaFoldDB" id="A0AAW9KJU3"/>
<evidence type="ECO:0000313" key="8">
    <source>
        <dbReference type="EMBL" id="MEA1304917.1"/>
    </source>
</evidence>
<proteinExistence type="inferred from homology"/>
<comment type="similarity">
    <text evidence="1">Belongs to the HicA mRNA interferase family.</text>
</comment>
<dbReference type="SUPFAM" id="SSF54786">
    <property type="entry name" value="YcfA/nrd intein domain"/>
    <property type="match status" value="1"/>
</dbReference>
<keyword evidence="2" id="KW-1277">Toxin-antitoxin system</keyword>
<keyword evidence="5" id="KW-0378">Hydrolase</keyword>
<dbReference type="Pfam" id="PF07927">
    <property type="entry name" value="HicA_toxin"/>
    <property type="match status" value="1"/>
</dbReference>
<accession>A0AAW9KJU3</accession>
<evidence type="ECO:0000256" key="4">
    <source>
        <dbReference type="ARBA" id="ARBA00022759"/>
    </source>
</evidence>
<evidence type="ECO:0000313" key="9">
    <source>
        <dbReference type="Proteomes" id="UP001289581"/>
    </source>
</evidence>
<keyword evidence="4" id="KW-0255">Endonuclease</keyword>
<sequence length="106" mass="11677">MPGLGRASVDVCSVVVNCRAYNRCTHELFSEYTAVVKVRELNRRIEALGGVMTRQRGSHRRYEVVSAEGVRAFTVVPQHAGEVPVGTLAAIDRDLAPVLGKGWTRR</sequence>
<keyword evidence="9" id="KW-1185">Reference proteome</keyword>
<dbReference type="GO" id="GO:0003729">
    <property type="term" value="F:mRNA binding"/>
    <property type="evidence" value="ECO:0007669"/>
    <property type="project" value="InterPro"/>
</dbReference>
<evidence type="ECO:0000256" key="7">
    <source>
        <dbReference type="ARBA" id="ARBA00023016"/>
    </source>
</evidence>
<keyword evidence="3" id="KW-0540">Nuclease</keyword>